<feature type="transmembrane region" description="Helical" evidence="1">
    <location>
        <begin position="219"/>
        <end position="237"/>
    </location>
</feature>
<evidence type="ECO:0000256" key="1">
    <source>
        <dbReference type="SAM" id="Phobius"/>
    </source>
</evidence>
<feature type="transmembrane region" description="Helical" evidence="1">
    <location>
        <begin position="133"/>
        <end position="158"/>
    </location>
</feature>
<sequence>MRTADQSQMEIALRAHFRRERCLAGRSEGHAAAVAALAAAAASEAGARDAGMGGLVRAAVKFFPRVFWAAPIAVVALAFALVLSGIPASQAEAALAASGPVLVAACLAGVVRARSYCMQELEASCLRNAVSVVCVRFMVFGGATFLALAFACAVYASVVSAGAAVAYALAPYLVSAAGGLMFARKASSADASIAAVAWSAGVCAFCLLLKVAMPAAYEAAALWIWAVVSAASVLWCAREVFGWLHLCVQGGIAPGGAGRVDALRMIRS</sequence>
<evidence type="ECO:0000313" key="3">
    <source>
        <dbReference type="Proteomes" id="UP000824261"/>
    </source>
</evidence>
<dbReference type="AlphaFoldDB" id="A0A9D0ZYP8"/>
<gene>
    <name evidence="2" type="ORF">IAA69_01075</name>
</gene>
<dbReference type="EMBL" id="DVGB01000009">
    <property type="protein sequence ID" value="HIR00862.1"/>
    <property type="molecule type" value="Genomic_DNA"/>
</dbReference>
<feature type="transmembrane region" description="Helical" evidence="1">
    <location>
        <begin position="164"/>
        <end position="183"/>
    </location>
</feature>
<protein>
    <submittedName>
        <fullName evidence="2">Uncharacterized protein</fullName>
    </submittedName>
</protein>
<evidence type="ECO:0000313" key="2">
    <source>
        <dbReference type="EMBL" id="HIR00862.1"/>
    </source>
</evidence>
<feature type="transmembrane region" description="Helical" evidence="1">
    <location>
        <begin position="66"/>
        <end position="87"/>
    </location>
</feature>
<organism evidence="2 3">
    <name type="scientific">Candidatus Aveggerthella stercoripullorum</name>
    <dbReference type="NCBI Taxonomy" id="2840688"/>
    <lineage>
        <taxon>Bacteria</taxon>
        <taxon>Bacillati</taxon>
        <taxon>Actinomycetota</taxon>
        <taxon>Coriobacteriia</taxon>
        <taxon>Eggerthellales</taxon>
        <taxon>Eggerthellaceae</taxon>
        <taxon>Eggerthellaceae incertae sedis</taxon>
        <taxon>Candidatus Aveggerthella</taxon>
    </lineage>
</organism>
<dbReference type="Proteomes" id="UP000824261">
    <property type="component" value="Unassembled WGS sequence"/>
</dbReference>
<comment type="caution">
    <text evidence="2">The sequence shown here is derived from an EMBL/GenBank/DDBJ whole genome shotgun (WGS) entry which is preliminary data.</text>
</comment>
<name>A0A9D0ZYP8_9ACTN</name>
<keyword evidence="1" id="KW-0472">Membrane</keyword>
<proteinExistence type="predicted"/>
<feature type="transmembrane region" description="Helical" evidence="1">
    <location>
        <begin position="195"/>
        <end position="213"/>
    </location>
</feature>
<feature type="transmembrane region" description="Helical" evidence="1">
    <location>
        <begin position="93"/>
        <end position="113"/>
    </location>
</feature>
<reference evidence="2" key="1">
    <citation type="submission" date="2020-10" db="EMBL/GenBank/DDBJ databases">
        <authorList>
            <person name="Gilroy R."/>
        </authorList>
    </citation>
    <scope>NUCLEOTIDE SEQUENCE</scope>
    <source>
        <strain evidence="2">ChiGjej1B1-2707</strain>
    </source>
</reference>
<reference evidence="2" key="2">
    <citation type="journal article" date="2021" name="PeerJ">
        <title>Extensive microbial diversity within the chicken gut microbiome revealed by metagenomics and culture.</title>
        <authorList>
            <person name="Gilroy R."/>
            <person name="Ravi A."/>
            <person name="Getino M."/>
            <person name="Pursley I."/>
            <person name="Horton D.L."/>
            <person name="Alikhan N.F."/>
            <person name="Baker D."/>
            <person name="Gharbi K."/>
            <person name="Hall N."/>
            <person name="Watson M."/>
            <person name="Adriaenssens E.M."/>
            <person name="Foster-Nyarko E."/>
            <person name="Jarju S."/>
            <person name="Secka A."/>
            <person name="Antonio M."/>
            <person name="Oren A."/>
            <person name="Chaudhuri R.R."/>
            <person name="La Ragione R."/>
            <person name="Hildebrand F."/>
            <person name="Pallen M.J."/>
        </authorList>
    </citation>
    <scope>NUCLEOTIDE SEQUENCE</scope>
    <source>
        <strain evidence="2">ChiGjej1B1-2707</strain>
    </source>
</reference>
<accession>A0A9D0ZYP8</accession>
<keyword evidence="1" id="KW-0812">Transmembrane</keyword>
<keyword evidence="1" id="KW-1133">Transmembrane helix</keyword>